<keyword evidence="3" id="KW-1185">Reference proteome</keyword>
<gene>
    <name evidence="2" type="ORF">GLOIN_2v1783940</name>
</gene>
<feature type="region of interest" description="Disordered" evidence="1">
    <location>
        <begin position="1"/>
        <end position="23"/>
    </location>
</feature>
<name>A0A2P4PDW9_RHIID</name>
<proteinExistence type="predicted"/>
<comment type="caution">
    <text evidence="2">The sequence shown here is derived from an EMBL/GenBank/DDBJ whole genome shotgun (WGS) entry which is preliminary data.</text>
</comment>
<evidence type="ECO:0000256" key="1">
    <source>
        <dbReference type="SAM" id="MobiDB-lite"/>
    </source>
</evidence>
<dbReference type="AlphaFoldDB" id="A0A2P4PDW9"/>
<evidence type="ECO:0000313" key="2">
    <source>
        <dbReference type="EMBL" id="POG63583.1"/>
    </source>
</evidence>
<protein>
    <submittedName>
        <fullName evidence="2">Uncharacterized protein</fullName>
    </submittedName>
</protein>
<reference evidence="2 3" key="1">
    <citation type="journal article" date="2013" name="Proc. Natl. Acad. Sci. U.S.A.">
        <title>Genome of an arbuscular mycorrhizal fungus provides insight into the oldest plant symbiosis.</title>
        <authorList>
            <person name="Tisserant E."/>
            <person name="Malbreil M."/>
            <person name="Kuo A."/>
            <person name="Kohler A."/>
            <person name="Symeonidi A."/>
            <person name="Balestrini R."/>
            <person name="Charron P."/>
            <person name="Duensing N."/>
            <person name="Frei Dit Frey N."/>
            <person name="Gianinazzi-Pearson V."/>
            <person name="Gilbert L.B."/>
            <person name="Handa Y."/>
            <person name="Herr J.R."/>
            <person name="Hijri M."/>
            <person name="Koul R."/>
            <person name="Kawaguchi M."/>
            <person name="Krajinski F."/>
            <person name="Lammers P.J."/>
            <person name="Masclaux F.G."/>
            <person name="Murat C."/>
            <person name="Morin E."/>
            <person name="Ndikumana S."/>
            <person name="Pagni M."/>
            <person name="Petitpierre D."/>
            <person name="Requena N."/>
            <person name="Rosikiewicz P."/>
            <person name="Riley R."/>
            <person name="Saito K."/>
            <person name="San Clemente H."/>
            <person name="Shapiro H."/>
            <person name="van Tuinen D."/>
            <person name="Becard G."/>
            <person name="Bonfante P."/>
            <person name="Paszkowski U."/>
            <person name="Shachar-Hill Y.Y."/>
            <person name="Tuskan G.A."/>
            <person name="Young P.W."/>
            <person name="Sanders I.R."/>
            <person name="Henrissat B."/>
            <person name="Rensing S.A."/>
            <person name="Grigoriev I.V."/>
            <person name="Corradi N."/>
            <person name="Roux C."/>
            <person name="Martin F."/>
        </authorList>
    </citation>
    <scope>NUCLEOTIDE SEQUENCE [LARGE SCALE GENOMIC DNA]</scope>
    <source>
        <strain evidence="2 3">DAOM 197198</strain>
    </source>
</reference>
<dbReference type="EMBL" id="AUPC02000263">
    <property type="protein sequence ID" value="POG63583.1"/>
    <property type="molecule type" value="Genomic_DNA"/>
</dbReference>
<evidence type="ECO:0000313" key="3">
    <source>
        <dbReference type="Proteomes" id="UP000018888"/>
    </source>
</evidence>
<organism evidence="2 3">
    <name type="scientific">Rhizophagus irregularis (strain DAOM 181602 / DAOM 197198 / MUCL 43194)</name>
    <name type="common">Arbuscular mycorrhizal fungus</name>
    <name type="synonym">Glomus intraradices</name>
    <dbReference type="NCBI Taxonomy" id="747089"/>
    <lineage>
        <taxon>Eukaryota</taxon>
        <taxon>Fungi</taxon>
        <taxon>Fungi incertae sedis</taxon>
        <taxon>Mucoromycota</taxon>
        <taxon>Glomeromycotina</taxon>
        <taxon>Glomeromycetes</taxon>
        <taxon>Glomerales</taxon>
        <taxon>Glomeraceae</taxon>
        <taxon>Rhizophagus</taxon>
    </lineage>
</organism>
<reference evidence="2 3" key="2">
    <citation type="journal article" date="2018" name="New Phytol.">
        <title>High intraspecific genome diversity in the model arbuscular mycorrhizal symbiont Rhizophagus irregularis.</title>
        <authorList>
            <person name="Chen E.C.H."/>
            <person name="Morin E."/>
            <person name="Beaudet D."/>
            <person name="Noel J."/>
            <person name="Yildirir G."/>
            <person name="Ndikumana S."/>
            <person name="Charron P."/>
            <person name="St-Onge C."/>
            <person name="Giorgi J."/>
            <person name="Kruger M."/>
            <person name="Marton T."/>
            <person name="Ropars J."/>
            <person name="Grigoriev I.V."/>
            <person name="Hainaut M."/>
            <person name="Henrissat B."/>
            <person name="Roux C."/>
            <person name="Martin F."/>
            <person name="Corradi N."/>
        </authorList>
    </citation>
    <scope>NUCLEOTIDE SEQUENCE [LARGE SCALE GENOMIC DNA]</scope>
    <source>
        <strain evidence="2 3">DAOM 197198</strain>
    </source>
</reference>
<accession>A0A2P4PDW9</accession>
<dbReference type="Proteomes" id="UP000018888">
    <property type="component" value="Unassembled WGS sequence"/>
</dbReference>
<sequence length="187" mass="22025">MTHPSKRKTREKEHDEWSDENDSEWDEEFSLLNKKEAFEDKPFEPSGFFTKAAKGTIKISTFMNNKLIPDDFEDVLDDMDEEKQNQLDVGERIENLKTDLKEKQKILTAAEYNKKCAIYEYLKRLGENGKGKMKASKEAIQLIFIDCAPYRARLIQYWVKMLAVTVILRHSIICNRLQPIYIKKQKL</sequence>